<dbReference type="PANTHER" id="PTHR32309:SF31">
    <property type="entry name" value="CAPSULAR EXOPOLYSACCHARIDE FAMILY"/>
    <property type="match status" value="1"/>
</dbReference>
<dbReference type="InterPro" id="IPR027417">
    <property type="entry name" value="P-loop_NTPase"/>
</dbReference>
<dbReference type="SUPFAM" id="SSF52540">
    <property type="entry name" value="P-loop containing nucleoside triphosphate hydrolases"/>
    <property type="match status" value="1"/>
</dbReference>
<evidence type="ECO:0000313" key="4">
    <source>
        <dbReference type="Proteomes" id="UP000553193"/>
    </source>
</evidence>
<evidence type="ECO:0000256" key="1">
    <source>
        <dbReference type="SAM" id="Coils"/>
    </source>
</evidence>
<dbReference type="EMBL" id="JACIDJ010000001">
    <property type="protein sequence ID" value="MBB3897242.1"/>
    <property type="molecule type" value="Genomic_DNA"/>
</dbReference>
<protein>
    <submittedName>
        <fullName evidence="3">Uncharacterized protein involved in exopolysaccharide biosynthesis</fullName>
    </submittedName>
</protein>
<gene>
    <name evidence="3" type="ORF">GGQ83_000668</name>
</gene>
<dbReference type="InterPro" id="IPR050445">
    <property type="entry name" value="Bact_polysacc_biosynth/exp"/>
</dbReference>
<evidence type="ECO:0000256" key="2">
    <source>
        <dbReference type="SAM" id="Phobius"/>
    </source>
</evidence>
<name>A0A840A8N4_9PROT</name>
<keyword evidence="2" id="KW-0812">Transmembrane</keyword>
<feature type="coiled-coil region" evidence="1">
    <location>
        <begin position="327"/>
        <end position="394"/>
    </location>
</feature>
<keyword evidence="2" id="KW-0472">Membrane</keyword>
<feature type="transmembrane region" description="Helical" evidence="2">
    <location>
        <begin position="459"/>
        <end position="484"/>
    </location>
</feature>
<evidence type="ECO:0000313" key="3">
    <source>
        <dbReference type="EMBL" id="MBB3897242.1"/>
    </source>
</evidence>
<keyword evidence="4" id="KW-1185">Reference proteome</keyword>
<dbReference type="RefSeq" id="WP_184382171.1">
    <property type="nucleotide sequence ID" value="NZ_JACIDJ010000001.1"/>
</dbReference>
<keyword evidence="1" id="KW-0175">Coiled coil</keyword>
<sequence>MSLAVSAPVARPHATAPVEAERADVLALRRLTPAQLLVTLWLRRWVLLLAFGLPVAAGLALALTRQPVFEAETSMLIQVTRESVGAADLSGLGPTVQTVEQLRVVRSEMEIATSRPVARRAVERLGPATIAPGLANPRPWQQAMTPEEQIEAATTMLGRALRADTEPSTNILRLRYRATDPARATLVLEAVLEAYLRQRSETGHEGGAQLLTSDLARQREELRGIEREIQDAQARFGVMELGQDIALANARLNTLMERENTLREQRAATAAQLASAQERLAVEPERVFAGSEATNLAPNDEARNTLARLLQERRHIATHYAPGAPELRELDQRIANVRQTLERNERTAFATRREIRNPNRDALEARVIASRIELDSLTRQLEEVRVQRGEAEARATTLRGADAVLRDLFRRRDGLDGITRSLATREAGVRLEESARRGGAAAVQLVQPPTAPFEGRSGALLFAAAGLVAGFTLAGAGLVLLTLLRATPATPGEAVVNLRLPVLASFARPDEEAPLAELAGLLLDQIGARPVLHLTGEGDDQRGLLARALAGELAQRRGRTVLLLDLQTDGAAHLRALGGTPEAVERVEGHVLAFPTAHERLWVAYESQHSQLTDPRASEAEATRMLALLKREFDVILVVGADGSGYAARRLAGLMDANLLVVRGEVTTLRAARARRDEILAAGGALPGLAFTGRRQVLPGPLAALGP</sequence>
<reference evidence="3 4" key="1">
    <citation type="submission" date="2020-08" db="EMBL/GenBank/DDBJ databases">
        <title>Genomic Encyclopedia of Type Strains, Phase IV (KMG-IV): sequencing the most valuable type-strain genomes for metagenomic binning, comparative biology and taxonomic classification.</title>
        <authorList>
            <person name="Goeker M."/>
        </authorList>
    </citation>
    <scope>NUCLEOTIDE SEQUENCE [LARGE SCALE GENOMIC DNA]</scope>
    <source>
        <strain evidence="3 4">DSM 19979</strain>
    </source>
</reference>
<proteinExistence type="predicted"/>
<feature type="coiled-coil region" evidence="1">
    <location>
        <begin position="208"/>
        <end position="265"/>
    </location>
</feature>
<organism evidence="3 4">
    <name type="scientific">Roseococcus suduntuyensis</name>
    <dbReference type="NCBI Taxonomy" id="455361"/>
    <lineage>
        <taxon>Bacteria</taxon>
        <taxon>Pseudomonadati</taxon>
        <taxon>Pseudomonadota</taxon>
        <taxon>Alphaproteobacteria</taxon>
        <taxon>Acetobacterales</taxon>
        <taxon>Roseomonadaceae</taxon>
        <taxon>Roseococcus</taxon>
    </lineage>
</organism>
<dbReference type="PANTHER" id="PTHR32309">
    <property type="entry name" value="TYROSINE-PROTEIN KINASE"/>
    <property type="match status" value="1"/>
</dbReference>
<dbReference type="AlphaFoldDB" id="A0A840A8N4"/>
<keyword evidence="2" id="KW-1133">Transmembrane helix</keyword>
<dbReference type="Proteomes" id="UP000553193">
    <property type="component" value="Unassembled WGS sequence"/>
</dbReference>
<comment type="caution">
    <text evidence="3">The sequence shown here is derived from an EMBL/GenBank/DDBJ whole genome shotgun (WGS) entry which is preliminary data.</text>
</comment>
<dbReference type="Gene3D" id="3.40.50.300">
    <property type="entry name" value="P-loop containing nucleotide triphosphate hydrolases"/>
    <property type="match status" value="1"/>
</dbReference>
<feature type="transmembrane region" description="Helical" evidence="2">
    <location>
        <begin position="44"/>
        <end position="63"/>
    </location>
</feature>
<accession>A0A840A8N4</accession>